<dbReference type="AlphaFoldDB" id="G7ZC42"/>
<evidence type="ECO:0000313" key="1">
    <source>
        <dbReference type="EMBL" id="CBS89099.1"/>
    </source>
</evidence>
<reference evidence="2" key="1">
    <citation type="journal article" date="2011" name="PLoS Genet.">
        <title>Azospirillum genomes reveal transition of bacteria from aquatic to terrestrial environments.</title>
        <authorList>
            <person name="Wisniewski-Dye F."/>
            <person name="Borziak K."/>
            <person name="Khalsa-Moyers G."/>
            <person name="Alexandre G."/>
            <person name="Sukharnikov L.O."/>
            <person name="Wuichet K."/>
            <person name="Hurst G.B."/>
            <person name="McDonald W.H."/>
            <person name="Robertson J.S."/>
            <person name="Barbe V."/>
            <person name="Calteau A."/>
            <person name="Rouy Z."/>
            <person name="Mangenot S."/>
            <person name="Prigent-Combaret C."/>
            <person name="Normand P."/>
            <person name="Boyer M."/>
            <person name="Siguier P."/>
            <person name="Dessaux Y."/>
            <person name="Elmerich C."/>
            <person name="Condemine G."/>
            <person name="Krishnen G."/>
            <person name="Kennedy I."/>
            <person name="Paterson A.H."/>
            <person name="Gonzalez V."/>
            <person name="Mavingui P."/>
            <person name="Zhulin I.B."/>
        </authorList>
    </citation>
    <scope>NUCLEOTIDE SEQUENCE [LARGE SCALE GENOMIC DNA]</scope>
    <source>
        <strain evidence="2">4B</strain>
    </source>
</reference>
<keyword evidence="1" id="KW-0614">Plasmid</keyword>
<protein>
    <submittedName>
        <fullName evidence="1">Uncharacterized protein</fullName>
    </submittedName>
</protein>
<organism evidence="1 2">
    <name type="scientific">Azospirillum lipoferum (strain 4B)</name>
    <dbReference type="NCBI Taxonomy" id="862719"/>
    <lineage>
        <taxon>Bacteria</taxon>
        <taxon>Pseudomonadati</taxon>
        <taxon>Pseudomonadota</taxon>
        <taxon>Alphaproteobacteria</taxon>
        <taxon>Rhodospirillales</taxon>
        <taxon>Azospirillaceae</taxon>
        <taxon>Azospirillum</taxon>
    </lineage>
</organism>
<keyword evidence="2" id="KW-1185">Reference proteome</keyword>
<name>G7ZC42_AZOL4</name>
<dbReference type="HOGENOM" id="CLU_2582134_0_0_5"/>
<proteinExistence type="predicted"/>
<dbReference type="EMBL" id="FQ311869">
    <property type="protein sequence ID" value="CBS89099.1"/>
    <property type="molecule type" value="Genomic_DNA"/>
</dbReference>
<accession>G7ZC42</accession>
<dbReference type="Proteomes" id="UP000005667">
    <property type="component" value="Plasmid AZO_p1"/>
</dbReference>
<gene>
    <name evidence="1" type="ordered locus">AZOLI_p10908</name>
</gene>
<dbReference type="OrthoDB" id="7307712at2"/>
<geneLocation type="plasmid" evidence="1 2">
    <name>AZO_p1</name>
</geneLocation>
<evidence type="ECO:0000313" key="2">
    <source>
        <dbReference type="Proteomes" id="UP000005667"/>
    </source>
</evidence>
<sequence length="80" mass="8834">MTPLFHSIEGRCPHGADVLREQLRWTNAERRWHPAFHDTRSDLLPPAFSPPGQASLMRGAVLTRLTMACAVAGATAIKEL</sequence>
<dbReference type="KEGG" id="ali:AZOLI_p10908"/>
<dbReference type="RefSeq" id="WP_014188552.1">
    <property type="nucleotide sequence ID" value="NC_016585.1"/>
</dbReference>